<sequence length="552" mass="58595">MIGRLFSFRGGIKPAAHKEESAGAAIVAAPLPAQLVVPLRQSIRATARCLVAPGQRVLKGERIGAADGPLGTAVHAPTSGTVVEIAPRPMAHPSGLDTRCVIIAPDGEDRWIEHQPFDHRAAGRDATLAHLRDCGIVGLGGATFPSHVKLGRGKGVETLILNGAECEPWITCDDRLMRERAADILAGATVLRELIGAQRLIVGIEDNKPEAIAAMRAAAGSDAEVVAVPALYPAGGEKQLIRVLTGIEIPYGKLGGDFGVQCFNVGTAHAVYRAIAHGEPLVSRVVTLTGSVARPGNYEVAIGTPIQDLLPLAQPAGDTDRYLMGGPMMGFALPRLDVPVVKATNCVIAASPALFPPPPPEQPCIRCGECARACPAELQPFELYWFGRARNFGKAQEYHLFDCIECGCCAYVCPAHIPLVDYFRFSKGEIWARERDKDAADAARERFEFRNFRQEREKAEKAARLAAKAAETRSKLAEEAPAAGDAPAADDAKKALIAAALARAKAQKDTVEVRNTDNLSPAVQAEIAAVEARRKAALETGAAPVATPDNES</sequence>
<keyword evidence="6 8" id="KW-0408">Iron</keyword>
<dbReference type="PROSITE" id="PS51379">
    <property type="entry name" value="4FE4S_FER_2"/>
    <property type="match status" value="2"/>
</dbReference>
<dbReference type="InterPro" id="IPR017896">
    <property type="entry name" value="4Fe4S_Fe-S-bd"/>
</dbReference>
<keyword evidence="7 8" id="KW-0411">Iron-sulfur</keyword>
<feature type="domain" description="4Fe-4S ferredoxin-type" evidence="10">
    <location>
        <begin position="354"/>
        <end position="384"/>
    </location>
</feature>
<evidence type="ECO:0000256" key="9">
    <source>
        <dbReference type="SAM" id="MobiDB-lite"/>
    </source>
</evidence>
<dbReference type="NCBIfam" id="TIGR01945">
    <property type="entry name" value="rnfC"/>
    <property type="match status" value="1"/>
</dbReference>
<dbReference type="Pfam" id="PF13375">
    <property type="entry name" value="RnfC_N"/>
    <property type="match status" value="1"/>
</dbReference>
<dbReference type="HOGENOM" id="CLU_010808_6_2_4"/>
<dbReference type="KEGG" id="azo:azo1439"/>
<dbReference type="EC" id="7.-.-.-" evidence="8"/>
<dbReference type="InterPro" id="IPR010208">
    <property type="entry name" value="Ion_transpt_RnfC/RsxC"/>
</dbReference>
<feature type="binding site" evidence="8">
    <location>
        <position position="403"/>
    </location>
    <ligand>
        <name>[4Fe-4S] cluster</name>
        <dbReference type="ChEBI" id="CHEBI:49883"/>
        <label>2</label>
    </ligand>
</feature>
<comment type="function">
    <text evidence="8">Part of a membrane-bound complex that couples electron transfer with translocation of ions across the membrane.</text>
</comment>
<dbReference type="STRING" id="62928.azo1439"/>
<proteinExistence type="inferred from homology"/>
<dbReference type="Pfam" id="PF12838">
    <property type="entry name" value="Fer4_7"/>
    <property type="match status" value="1"/>
</dbReference>
<organism evidence="11 12">
    <name type="scientific">Azoarcus sp. (strain BH72)</name>
    <dbReference type="NCBI Taxonomy" id="418699"/>
    <lineage>
        <taxon>Bacteria</taxon>
        <taxon>Pseudomonadati</taxon>
        <taxon>Pseudomonadota</taxon>
        <taxon>Betaproteobacteria</taxon>
        <taxon>Rhodocyclales</taxon>
        <taxon>Zoogloeaceae</taxon>
        <taxon>Azoarcus</taxon>
    </lineage>
</organism>
<dbReference type="PANTHER" id="PTHR43034">
    <property type="entry name" value="ION-TRANSLOCATING OXIDOREDUCTASE COMPLEX SUBUNIT C"/>
    <property type="match status" value="1"/>
</dbReference>
<dbReference type="InterPro" id="IPR017900">
    <property type="entry name" value="4Fe4S_Fe_S_CS"/>
</dbReference>
<dbReference type="Gene3D" id="3.30.70.20">
    <property type="match status" value="1"/>
</dbReference>
<evidence type="ECO:0000256" key="4">
    <source>
        <dbReference type="ARBA" id="ARBA00022737"/>
    </source>
</evidence>
<dbReference type="GO" id="GO:0009055">
    <property type="term" value="F:electron transfer activity"/>
    <property type="evidence" value="ECO:0007669"/>
    <property type="project" value="InterPro"/>
</dbReference>
<feature type="binding site" evidence="8">
    <location>
        <position position="367"/>
    </location>
    <ligand>
        <name>[4Fe-4S] cluster</name>
        <dbReference type="ChEBI" id="CHEBI:49883"/>
        <label>1</label>
    </ligand>
</feature>
<dbReference type="Gene3D" id="3.40.50.11540">
    <property type="entry name" value="NADH-ubiquinone oxidoreductase 51kDa subunit"/>
    <property type="match status" value="1"/>
</dbReference>
<evidence type="ECO:0000256" key="3">
    <source>
        <dbReference type="ARBA" id="ARBA00022723"/>
    </source>
</evidence>
<dbReference type="PANTHER" id="PTHR43034:SF2">
    <property type="entry name" value="ION-TRANSLOCATING OXIDOREDUCTASE COMPLEX SUBUNIT C"/>
    <property type="match status" value="1"/>
</dbReference>
<dbReference type="HAMAP" id="MF_00461">
    <property type="entry name" value="RsxC_RnfC"/>
    <property type="match status" value="1"/>
</dbReference>
<evidence type="ECO:0000256" key="6">
    <source>
        <dbReference type="ARBA" id="ARBA00023004"/>
    </source>
</evidence>
<keyword evidence="2 8" id="KW-0004">4Fe-4S</keyword>
<dbReference type="InterPro" id="IPR026902">
    <property type="entry name" value="RnfC_N"/>
</dbReference>
<dbReference type="Pfam" id="PF01512">
    <property type="entry name" value="Complex1_51K"/>
    <property type="match status" value="1"/>
</dbReference>
<evidence type="ECO:0000256" key="1">
    <source>
        <dbReference type="ARBA" id="ARBA00022448"/>
    </source>
</evidence>
<feature type="domain" description="4Fe-4S ferredoxin-type" evidence="10">
    <location>
        <begin position="394"/>
        <end position="423"/>
    </location>
</feature>
<keyword evidence="12" id="KW-1185">Reference proteome</keyword>
<comment type="cofactor">
    <cofactor evidence="8">
        <name>[4Fe-4S] cluster</name>
        <dbReference type="ChEBI" id="CHEBI:49883"/>
    </cofactor>
    <text evidence="8">Binds 2 [4Fe-4S] clusters per subunit.</text>
</comment>
<evidence type="ECO:0000313" key="11">
    <source>
        <dbReference type="EMBL" id="CAL94056.1"/>
    </source>
</evidence>
<comment type="subcellular location">
    <subcellularLocation>
        <location evidence="8">Cell inner membrane</location>
        <topology evidence="8">Peripheral membrane protein</topology>
    </subcellularLocation>
</comment>
<evidence type="ECO:0000256" key="7">
    <source>
        <dbReference type="ARBA" id="ARBA00023014"/>
    </source>
</evidence>
<dbReference type="EMBL" id="AM406670">
    <property type="protein sequence ID" value="CAL94056.1"/>
    <property type="molecule type" value="Genomic_DNA"/>
</dbReference>
<keyword evidence="5 8" id="KW-0249">Electron transport</keyword>
<dbReference type="Pfam" id="PF10531">
    <property type="entry name" value="SLBB"/>
    <property type="match status" value="1"/>
</dbReference>
<evidence type="ECO:0000313" key="12">
    <source>
        <dbReference type="Proteomes" id="UP000002588"/>
    </source>
</evidence>
<feature type="binding site" evidence="8">
    <location>
        <position position="406"/>
    </location>
    <ligand>
        <name>[4Fe-4S] cluster</name>
        <dbReference type="ChEBI" id="CHEBI:49883"/>
        <label>2</label>
    </ligand>
</feature>
<keyword evidence="8" id="KW-0997">Cell inner membrane</keyword>
<protein>
    <recommendedName>
        <fullName evidence="8">Ion-translocating oxidoreductase complex subunit C</fullName>
        <ecNumber evidence="8">7.-.-.-</ecNumber>
    </recommendedName>
    <alternativeName>
        <fullName evidence="8">Rnf electron transport complex subunit C</fullName>
    </alternativeName>
</protein>
<accession>A1K5F1</accession>
<dbReference type="PROSITE" id="PS00198">
    <property type="entry name" value="4FE4S_FER_1"/>
    <property type="match status" value="1"/>
</dbReference>
<feature type="binding site" evidence="8">
    <location>
        <position position="364"/>
    </location>
    <ligand>
        <name>[4Fe-4S] cluster</name>
        <dbReference type="ChEBI" id="CHEBI:49883"/>
        <label>1</label>
    </ligand>
</feature>
<feature type="binding site" evidence="8">
    <location>
        <position position="374"/>
    </location>
    <ligand>
        <name>[4Fe-4S] cluster</name>
        <dbReference type="ChEBI" id="CHEBI:49883"/>
        <label>2</label>
    </ligand>
</feature>
<evidence type="ECO:0000256" key="2">
    <source>
        <dbReference type="ARBA" id="ARBA00022485"/>
    </source>
</evidence>
<dbReference type="GO" id="GO:0051539">
    <property type="term" value="F:4 iron, 4 sulfur cluster binding"/>
    <property type="evidence" value="ECO:0007669"/>
    <property type="project" value="UniProtKB-KW"/>
</dbReference>
<keyword evidence="4 8" id="KW-0677">Repeat</keyword>
<dbReference type="GO" id="GO:0046872">
    <property type="term" value="F:metal ion binding"/>
    <property type="evidence" value="ECO:0007669"/>
    <property type="project" value="UniProtKB-KW"/>
</dbReference>
<keyword evidence="8" id="KW-0472">Membrane</keyword>
<dbReference type="InterPro" id="IPR037225">
    <property type="entry name" value="Nuo51_FMN-bd_sf"/>
</dbReference>
<feature type="binding site" evidence="8">
    <location>
        <position position="409"/>
    </location>
    <ligand>
        <name>[4Fe-4S] cluster</name>
        <dbReference type="ChEBI" id="CHEBI:49883"/>
        <label>2</label>
    </ligand>
</feature>
<dbReference type="Proteomes" id="UP000002588">
    <property type="component" value="Chromosome"/>
</dbReference>
<dbReference type="InterPro" id="IPR019554">
    <property type="entry name" value="Soluble_ligand-bd"/>
</dbReference>
<keyword evidence="3 8" id="KW-0479">Metal-binding</keyword>
<dbReference type="GO" id="GO:0022900">
    <property type="term" value="P:electron transport chain"/>
    <property type="evidence" value="ECO:0007669"/>
    <property type="project" value="UniProtKB-UniRule"/>
</dbReference>
<dbReference type="AlphaFoldDB" id="A1K5F1"/>
<reference evidence="11 12" key="1">
    <citation type="journal article" date="2006" name="Nat. Biotechnol.">
        <title>Complete genome of the mutualistic, N2-fixing grass endophyte Azoarcus sp. strain BH72.</title>
        <authorList>
            <person name="Krause A."/>
            <person name="Ramakumar A."/>
            <person name="Bartels D."/>
            <person name="Battistoni F."/>
            <person name="Bekel T."/>
            <person name="Boch J."/>
            <person name="Boehm M."/>
            <person name="Friedrich F."/>
            <person name="Hurek T."/>
            <person name="Krause L."/>
            <person name="Linke B."/>
            <person name="McHardy A.C."/>
            <person name="Sarkar A."/>
            <person name="Schneiker S."/>
            <person name="Syed A.A."/>
            <person name="Thauer R."/>
            <person name="Vorhoelter F.-J."/>
            <person name="Weidner S."/>
            <person name="Puehler A."/>
            <person name="Reinhold-Hurek B."/>
            <person name="Kaiser O."/>
            <person name="Goesmann A."/>
        </authorList>
    </citation>
    <scope>NUCLEOTIDE SEQUENCE [LARGE SCALE GENOMIC DNA]</scope>
    <source>
        <strain evidence="11 12">BH72</strain>
    </source>
</reference>
<evidence type="ECO:0000256" key="5">
    <source>
        <dbReference type="ARBA" id="ARBA00022982"/>
    </source>
</evidence>
<dbReference type="GO" id="GO:0005886">
    <property type="term" value="C:plasma membrane"/>
    <property type="evidence" value="ECO:0007669"/>
    <property type="project" value="UniProtKB-SubCell"/>
</dbReference>
<dbReference type="RefSeq" id="WP_011765172.1">
    <property type="nucleotide sequence ID" value="NC_008702.1"/>
</dbReference>
<comment type="subunit">
    <text evidence="8">The complex is composed of six subunits: RnfA, RnfB, RnfC, RnfD, RnfE and RnfG.</text>
</comment>
<feature type="binding site" evidence="8">
    <location>
        <position position="370"/>
    </location>
    <ligand>
        <name>[4Fe-4S] cluster</name>
        <dbReference type="ChEBI" id="CHEBI:49883"/>
        <label>1</label>
    </ligand>
</feature>
<gene>
    <name evidence="11" type="primary">rnfC2</name>
    <name evidence="8" type="synonym">rnfC</name>
    <name evidence="11" type="ordered locus">azo1439</name>
</gene>
<dbReference type="NCBIfam" id="NF003454">
    <property type="entry name" value="PRK05035.1"/>
    <property type="match status" value="1"/>
</dbReference>
<name>A1K5F1_AZOSB</name>
<dbReference type="eggNOG" id="COG4656">
    <property type="taxonomic scope" value="Bacteria"/>
</dbReference>
<keyword evidence="8" id="KW-1003">Cell membrane</keyword>
<comment type="similarity">
    <text evidence="8">Belongs to the 4Fe4S bacterial-type ferredoxin family. RnfC subfamily.</text>
</comment>
<dbReference type="InterPro" id="IPR011538">
    <property type="entry name" value="Nuo51_FMN-bd"/>
</dbReference>
<dbReference type="SUPFAM" id="SSF142019">
    <property type="entry name" value="Nqo1 FMN-binding domain-like"/>
    <property type="match status" value="1"/>
</dbReference>
<keyword evidence="1 8" id="KW-0813">Transport</keyword>
<feature type="region of interest" description="Disordered" evidence="9">
    <location>
        <begin position="533"/>
        <end position="552"/>
    </location>
</feature>
<feature type="binding site" evidence="8">
    <location>
        <position position="413"/>
    </location>
    <ligand>
        <name>[4Fe-4S] cluster</name>
        <dbReference type="ChEBI" id="CHEBI:49883"/>
        <label>1</label>
    </ligand>
</feature>
<dbReference type="Gene3D" id="3.10.20.600">
    <property type="match status" value="1"/>
</dbReference>
<evidence type="ECO:0000256" key="8">
    <source>
        <dbReference type="HAMAP-Rule" id="MF_00461"/>
    </source>
</evidence>
<evidence type="ECO:0000259" key="10">
    <source>
        <dbReference type="PROSITE" id="PS51379"/>
    </source>
</evidence>
<keyword evidence="8" id="KW-1278">Translocase</keyword>
<dbReference type="SUPFAM" id="SSF46548">
    <property type="entry name" value="alpha-helical ferredoxin"/>
    <property type="match status" value="1"/>
</dbReference>